<reference evidence="4 5" key="1">
    <citation type="journal article" date="2018" name="PLoS ONE">
        <title>The draft genome of Kipferlia bialata reveals reductive genome evolution in fornicate parasites.</title>
        <authorList>
            <person name="Tanifuji G."/>
            <person name="Takabayashi S."/>
            <person name="Kume K."/>
            <person name="Takagi M."/>
            <person name="Nakayama T."/>
            <person name="Kamikawa R."/>
            <person name="Inagaki Y."/>
            <person name="Hashimoto T."/>
        </authorList>
    </citation>
    <scope>NUCLEOTIDE SEQUENCE [LARGE SCALE GENOMIC DNA]</scope>
    <source>
        <strain evidence="4">NY0173</strain>
    </source>
</reference>
<dbReference type="GO" id="GO:0005737">
    <property type="term" value="C:cytoplasm"/>
    <property type="evidence" value="ECO:0007669"/>
    <property type="project" value="TreeGrafter"/>
</dbReference>
<protein>
    <recommendedName>
        <fullName evidence="3">Protein kinase domain-containing protein</fullName>
    </recommendedName>
</protein>
<dbReference type="Proteomes" id="UP000265618">
    <property type="component" value="Unassembled WGS sequence"/>
</dbReference>
<evidence type="ECO:0000313" key="5">
    <source>
        <dbReference type="Proteomes" id="UP000265618"/>
    </source>
</evidence>
<dbReference type="GO" id="GO:0005524">
    <property type="term" value="F:ATP binding"/>
    <property type="evidence" value="ECO:0007669"/>
    <property type="project" value="UniProtKB-KW"/>
</dbReference>
<dbReference type="InterPro" id="IPR050629">
    <property type="entry name" value="STE20/SPS1-PAK"/>
</dbReference>
<evidence type="ECO:0000313" key="4">
    <source>
        <dbReference type="EMBL" id="GIQ92591.1"/>
    </source>
</evidence>
<dbReference type="PANTHER" id="PTHR48012:SF26">
    <property type="entry name" value="SERINE_THREONINE-PROTEIN KINASE DDB_G0283821-RELATED"/>
    <property type="match status" value="1"/>
</dbReference>
<dbReference type="OrthoDB" id="8693905at2759"/>
<feature type="non-terminal residue" evidence="4">
    <location>
        <position position="1"/>
    </location>
</feature>
<dbReference type="PROSITE" id="PS50011">
    <property type="entry name" value="PROTEIN_KINASE_DOM"/>
    <property type="match status" value="1"/>
</dbReference>
<evidence type="ECO:0000256" key="1">
    <source>
        <dbReference type="ARBA" id="ARBA00022741"/>
    </source>
</evidence>
<feature type="non-terminal residue" evidence="4">
    <location>
        <position position="60"/>
    </location>
</feature>
<keyword evidence="2" id="KW-0067">ATP-binding</keyword>
<accession>A0A9K3GSD0</accession>
<keyword evidence="5" id="KW-1185">Reference proteome</keyword>
<sequence>ANILATKDGIVKLADFGVSTRLNNNAEQKSMSVVGSPYWMAPEIIEMTGLSTSSGTYQFT</sequence>
<dbReference type="Pfam" id="PF00069">
    <property type="entry name" value="Pkinase"/>
    <property type="match status" value="1"/>
</dbReference>
<dbReference type="InterPro" id="IPR011009">
    <property type="entry name" value="Kinase-like_dom_sf"/>
</dbReference>
<dbReference type="PANTHER" id="PTHR48012">
    <property type="entry name" value="STERILE20-LIKE KINASE, ISOFORM B-RELATED"/>
    <property type="match status" value="1"/>
</dbReference>
<name>A0A9K3GSD0_9EUKA</name>
<dbReference type="InterPro" id="IPR000719">
    <property type="entry name" value="Prot_kinase_dom"/>
</dbReference>
<dbReference type="GO" id="GO:0004674">
    <property type="term" value="F:protein serine/threonine kinase activity"/>
    <property type="evidence" value="ECO:0007669"/>
    <property type="project" value="TreeGrafter"/>
</dbReference>
<gene>
    <name evidence="4" type="ORF">KIPB_016453</name>
</gene>
<dbReference type="AlphaFoldDB" id="A0A9K3GSD0"/>
<evidence type="ECO:0000259" key="3">
    <source>
        <dbReference type="PROSITE" id="PS50011"/>
    </source>
</evidence>
<evidence type="ECO:0000256" key="2">
    <source>
        <dbReference type="ARBA" id="ARBA00022840"/>
    </source>
</evidence>
<dbReference type="Gene3D" id="1.10.510.10">
    <property type="entry name" value="Transferase(Phosphotransferase) domain 1"/>
    <property type="match status" value="1"/>
</dbReference>
<proteinExistence type="predicted"/>
<comment type="caution">
    <text evidence="4">The sequence shown here is derived from an EMBL/GenBank/DDBJ whole genome shotgun (WGS) entry which is preliminary data.</text>
</comment>
<feature type="domain" description="Protein kinase" evidence="3">
    <location>
        <begin position="1"/>
        <end position="60"/>
    </location>
</feature>
<dbReference type="EMBL" id="BDIP01010064">
    <property type="protein sequence ID" value="GIQ92591.1"/>
    <property type="molecule type" value="Genomic_DNA"/>
</dbReference>
<dbReference type="SUPFAM" id="SSF56112">
    <property type="entry name" value="Protein kinase-like (PK-like)"/>
    <property type="match status" value="1"/>
</dbReference>
<organism evidence="4 5">
    <name type="scientific">Kipferlia bialata</name>
    <dbReference type="NCBI Taxonomy" id="797122"/>
    <lineage>
        <taxon>Eukaryota</taxon>
        <taxon>Metamonada</taxon>
        <taxon>Carpediemonas-like organisms</taxon>
        <taxon>Kipferlia</taxon>
    </lineage>
</organism>
<keyword evidence="1" id="KW-0547">Nucleotide-binding</keyword>